<accession>A0ACA8ZTA7</accession>
<dbReference type="Proteomes" id="UP000635628">
    <property type="component" value="Unassembled WGS sequence"/>
</dbReference>
<sequence>MITLTVNRGDASGVSFAITGGADKAKFSLSGNTLTFVATDFEGRDKHTYSVAITASEAGKSSVSKTITVTVTNLNDVAPTNLQISNTDLVADLPAGTVVGTLSATDIDTAADALTFTITSNNADFEIVNRNQLKTKRRIVTIGNMTVPIKVSDGVQHTRKDFTIKVIEGLEDEGELVITTTDVATPENADKVIALTVNRSDVSGVSFAITGGADKAKFSLSGNTLTFAATDFEVRSDHAYSVIITASEAGESSVSKTITVTVTDLNDVAPTNIQISNTNLLKDQPIGTVVGILSATDIDTAADALTFTITNNADFEIVNRNQLKTKRRITAIGDMTITVTVSDGIQSANQEFSIKVTEETKKLVITTANVSTPENVAKVITLTASQRGVNFSIAGGRNQAKFSLSGNTLTFEATSFKNPGDNTYQVNIKATKGNDTTEKTLTVTVEASTRFGVSASRAAVAVRMAAQAVRKESKTASKVLLFKVGKTLMGRLSHIRHKDKQKSSSSTNGFVNGIQVSFADSQTNSLINHILSANGLSNVIPTSSRKIERWDTWTSAKVVIGKSNGTGADKTKFNLKSLNMGMDRRIAKDKIIGFALSLGKQDRTATGNDFSGDVDTTQYTLSSYGALELNDKGSIEAVLGVAQATHKVNNASSADQDSDGFFASIAYRADLQAKGVELSPFIRYDISRIKMKAIDVLTNSETGTNEAIALGIEINKQVNYRDGQLNRFVSVEYKSDIRRDTSDYLSKNAEQEVSVKLGLDYQKDDTSASVSYERIQSTNNKAHSDGIEGAIQWKF</sequence>
<reference evidence="1" key="1">
    <citation type="submission" date="2020-05" db="EMBL/GenBank/DDBJ databases">
        <authorList>
            <person name="Petersen J."/>
            <person name="Sayavedra L."/>
        </authorList>
    </citation>
    <scope>NUCLEOTIDE SEQUENCE</scope>
    <source>
        <strain evidence="1">B azoricus SOX Menez Gwen</strain>
    </source>
</reference>
<evidence type="ECO:0000313" key="2">
    <source>
        <dbReference type="Proteomes" id="UP000635628"/>
    </source>
</evidence>
<keyword evidence="2" id="KW-1185">Reference proteome</keyword>
<gene>
    <name evidence="1" type="ORF">AZO1586R_2186</name>
</gene>
<comment type="caution">
    <text evidence="1">The sequence shown here is derived from an EMBL/GenBank/DDBJ whole genome shotgun (WGS) entry which is preliminary data.</text>
</comment>
<proteinExistence type="predicted"/>
<protein>
    <submittedName>
        <fullName evidence="1">Uncharacterized protein</fullName>
    </submittedName>
</protein>
<name>A0ACA8ZTA7_9GAMM</name>
<organism evidence="1 2">
    <name type="scientific">Bathymodiolus azoricus thioautotrophic gill symbiont</name>
    <dbReference type="NCBI Taxonomy" id="235205"/>
    <lineage>
        <taxon>Bacteria</taxon>
        <taxon>Pseudomonadati</taxon>
        <taxon>Pseudomonadota</taxon>
        <taxon>Gammaproteobacteria</taxon>
        <taxon>sulfur-oxidizing symbionts</taxon>
    </lineage>
</organism>
<evidence type="ECO:0000313" key="1">
    <source>
        <dbReference type="EMBL" id="CAB5506871.1"/>
    </source>
</evidence>
<dbReference type="EMBL" id="CAESAP020000345">
    <property type="protein sequence ID" value="CAB5506871.1"/>
    <property type="molecule type" value="Genomic_DNA"/>
</dbReference>